<accession>A0ACC2NZ13</accession>
<comment type="caution">
    <text evidence="1">The sequence shown here is derived from an EMBL/GenBank/DDBJ whole genome shotgun (WGS) entry which is preliminary data.</text>
</comment>
<name>A0ACC2NZ13_9HYME</name>
<organism evidence="1 2">
    <name type="scientific">Eretmocerus hayati</name>
    <dbReference type="NCBI Taxonomy" id="131215"/>
    <lineage>
        <taxon>Eukaryota</taxon>
        <taxon>Metazoa</taxon>
        <taxon>Ecdysozoa</taxon>
        <taxon>Arthropoda</taxon>
        <taxon>Hexapoda</taxon>
        <taxon>Insecta</taxon>
        <taxon>Pterygota</taxon>
        <taxon>Neoptera</taxon>
        <taxon>Endopterygota</taxon>
        <taxon>Hymenoptera</taxon>
        <taxon>Apocrita</taxon>
        <taxon>Proctotrupomorpha</taxon>
        <taxon>Chalcidoidea</taxon>
        <taxon>Aphelinidae</taxon>
        <taxon>Aphelininae</taxon>
        <taxon>Eretmocerus</taxon>
    </lineage>
</organism>
<protein>
    <submittedName>
        <fullName evidence="1">Uncharacterized protein</fullName>
    </submittedName>
</protein>
<reference evidence="1" key="1">
    <citation type="submission" date="2023-04" db="EMBL/GenBank/DDBJ databases">
        <title>A chromosome-level genome assembly of the parasitoid wasp Eretmocerus hayati.</title>
        <authorList>
            <person name="Zhong Y."/>
            <person name="Liu S."/>
            <person name="Liu Y."/>
        </authorList>
    </citation>
    <scope>NUCLEOTIDE SEQUENCE</scope>
    <source>
        <strain evidence="1">ZJU_SS_LIU_2023</strain>
    </source>
</reference>
<keyword evidence="2" id="KW-1185">Reference proteome</keyword>
<dbReference type="Proteomes" id="UP001239111">
    <property type="component" value="Chromosome 2"/>
</dbReference>
<sequence length="323" mass="38682">MERNLAERPISDGLRLKTPPPLQYQALARLIDLYYQQARELFCVLRNKRYFSGRICLLSYRRNRDDWITTWRRNQPEFIDCTLQRNLIKRKADPLERARRRVINHKGKIYRFWETPIGEIFPDTFSIRINSGGKSEYLNLPKPLHKLLACGIEHLLSLSHKTQLLKDDSNCIFINRTCYENHRLKGWRRTIIGLPFIPKRVYYTLRFQFSKEGPRSVPYADDRHIARFNYPGIDHLFVCWRDRVYDASSHYPYCCWKCTCGHLDIKRDLIPWLGRRLYRSQYLHDSTAYEQIGLHHYAIQDCRRYPAKEEFSSSKESVCANRV</sequence>
<evidence type="ECO:0000313" key="1">
    <source>
        <dbReference type="EMBL" id="KAJ8676494.1"/>
    </source>
</evidence>
<gene>
    <name evidence="1" type="ORF">QAD02_012281</name>
</gene>
<proteinExistence type="predicted"/>
<dbReference type="EMBL" id="CM056742">
    <property type="protein sequence ID" value="KAJ8676494.1"/>
    <property type="molecule type" value="Genomic_DNA"/>
</dbReference>
<evidence type="ECO:0000313" key="2">
    <source>
        <dbReference type="Proteomes" id="UP001239111"/>
    </source>
</evidence>